<sequence length="241" mass="26252">MNKSRNVAVDVGNSSAKVGVFENDALIRKEQVQFLKDLPKDLFGKGHHWMFSSVAGAKDLSSLMEGESYQVLDAATPLPIKVSYQTPNTLGVDRLAAAVGGCAHYPDRNLLVVDAGSCITYDLVTREGTFEGGVIAPGLLMRMRAMSEFTHALPDIRSEWAQHFGAGAGKTTRACLARGAVDGIRHEIDGFIEQFSKDYNDLIVIMTGGDTVHFESILKAPIFADFDLVLKGLNRILNHNQ</sequence>
<feature type="binding site" evidence="16">
    <location>
        <position position="117"/>
    </location>
    <ligand>
        <name>ATP</name>
        <dbReference type="ChEBI" id="CHEBI:30616"/>
    </ligand>
</feature>
<dbReference type="InterPro" id="IPR004619">
    <property type="entry name" value="Type_III_PanK"/>
</dbReference>
<dbReference type="GO" id="GO:0005737">
    <property type="term" value="C:cytoplasm"/>
    <property type="evidence" value="ECO:0007669"/>
    <property type="project" value="UniProtKB-SubCell"/>
</dbReference>
<comment type="cofactor">
    <cofactor evidence="16">
        <name>NH4(+)</name>
        <dbReference type="ChEBI" id="CHEBI:28938"/>
    </cofactor>
    <cofactor evidence="16">
        <name>K(+)</name>
        <dbReference type="ChEBI" id="CHEBI:29103"/>
    </cofactor>
    <text evidence="16">A monovalent cation. Ammonium or potassium.</text>
</comment>
<evidence type="ECO:0000256" key="12">
    <source>
        <dbReference type="ARBA" id="ARBA00022958"/>
    </source>
</evidence>
<dbReference type="RefSeq" id="WP_170147971.1">
    <property type="nucleotide sequence ID" value="NZ_QREG01000009.1"/>
</dbReference>
<dbReference type="Gene3D" id="3.30.420.40">
    <property type="match status" value="1"/>
</dbReference>
<evidence type="ECO:0000256" key="11">
    <source>
        <dbReference type="ARBA" id="ARBA00022840"/>
    </source>
</evidence>
<dbReference type="EC" id="2.7.1.33" evidence="6 16"/>
<feature type="active site" description="Proton acceptor" evidence="16">
    <location>
        <position position="93"/>
    </location>
</feature>
<evidence type="ECO:0000256" key="2">
    <source>
        <dbReference type="ARBA" id="ARBA00001958"/>
    </source>
</evidence>
<dbReference type="InterPro" id="IPR043129">
    <property type="entry name" value="ATPase_NBD"/>
</dbReference>
<keyword evidence="18" id="KW-1185">Reference proteome</keyword>
<evidence type="ECO:0000256" key="9">
    <source>
        <dbReference type="ARBA" id="ARBA00022741"/>
    </source>
</evidence>
<feature type="binding site" evidence="16">
    <location>
        <position position="84"/>
    </location>
    <ligand>
        <name>substrate</name>
    </ligand>
</feature>
<dbReference type="HAMAP" id="MF_01274">
    <property type="entry name" value="Pantothen_kinase_3"/>
    <property type="match status" value="1"/>
</dbReference>
<keyword evidence="12 16" id="KW-0630">Potassium</keyword>
<feature type="binding site" evidence="16">
    <location>
        <begin position="10"/>
        <end position="17"/>
    </location>
    <ligand>
        <name>ATP</name>
        <dbReference type="ChEBI" id="CHEBI:30616"/>
    </ligand>
</feature>
<keyword evidence="10 16" id="KW-0418">Kinase</keyword>
<dbReference type="GO" id="GO:0046872">
    <property type="term" value="F:metal ion binding"/>
    <property type="evidence" value="ECO:0007669"/>
    <property type="project" value="UniProtKB-KW"/>
</dbReference>
<evidence type="ECO:0000256" key="6">
    <source>
        <dbReference type="ARBA" id="ARBA00012102"/>
    </source>
</evidence>
<keyword evidence="16" id="KW-0479">Metal-binding</keyword>
<dbReference type="NCBIfam" id="TIGR00671">
    <property type="entry name" value="baf"/>
    <property type="match status" value="1"/>
</dbReference>
<evidence type="ECO:0000256" key="16">
    <source>
        <dbReference type="HAMAP-Rule" id="MF_01274"/>
    </source>
</evidence>
<comment type="pathway">
    <text evidence="4 16">Cofactor biosynthesis; coenzyme A biosynthesis; CoA from (R)-pantothenate: step 1/5.</text>
</comment>
<organism evidence="17 18">
    <name type="scientific">Marinoscillum furvescens DSM 4134</name>
    <dbReference type="NCBI Taxonomy" id="1122208"/>
    <lineage>
        <taxon>Bacteria</taxon>
        <taxon>Pseudomonadati</taxon>
        <taxon>Bacteroidota</taxon>
        <taxon>Cytophagia</taxon>
        <taxon>Cytophagales</taxon>
        <taxon>Reichenbachiellaceae</taxon>
        <taxon>Marinoscillum</taxon>
    </lineage>
</organism>
<name>A0A3D9L396_MARFU</name>
<accession>A0A3D9L396</accession>
<keyword evidence="11 16" id="KW-0067">ATP-binding</keyword>
<dbReference type="CDD" id="cd24015">
    <property type="entry name" value="ASKHA_NBD_PanK-III"/>
    <property type="match status" value="1"/>
</dbReference>
<dbReference type="SUPFAM" id="SSF53067">
    <property type="entry name" value="Actin-like ATPase domain"/>
    <property type="match status" value="2"/>
</dbReference>
<comment type="catalytic activity">
    <reaction evidence="1 16">
        <text>(R)-pantothenate + ATP = (R)-4'-phosphopantothenate + ADP + H(+)</text>
        <dbReference type="Rhea" id="RHEA:16373"/>
        <dbReference type="ChEBI" id="CHEBI:10986"/>
        <dbReference type="ChEBI" id="CHEBI:15378"/>
        <dbReference type="ChEBI" id="CHEBI:29032"/>
        <dbReference type="ChEBI" id="CHEBI:30616"/>
        <dbReference type="ChEBI" id="CHEBI:456216"/>
        <dbReference type="EC" id="2.7.1.33"/>
    </reaction>
</comment>
<gene>
    <name evidence="16" type="primary">coaX</name>
    <name evidence="17" type="ORF">C7460_10954</name>
</gene>
<evidence type="ECO:0000256" key="15">
    <source>
        <dbReference type="ARBA" id="ARBA00040883"/>
    </source>
</evidence>
<evidence type="ECO:0000256" key="14">
    <source>
        <dbReference type="ARBA" id="ARBA00038036"/>
    </source>
</evidence>
<dbReference type="GO" id="GO:0015937">
    <property type="term" value="P:coenzyme A biosynthetic process"/>
    <property type="evidence" value="ECO:0007669"/>
    <property type="project" value="UniProtKB-UniRule"/>
</dbReference>
<keyword evidence="7 16" id="KW-0963">Cytoplasm</keyword>
<dbReference type="PANTHER" id="PTHR34265">
    <property type="entry name" value="TYPE III PANTOTHENATE KINASE"/>
    <property type="match status" value="1"/>
</dbReference>
<comment type="subunit">
    <text evidence="5 16">Homodimer.</text>
</comment>
<feature type="binding site" evidence="16">
    <location>
        <position position="172"/>
    </location>
    <ligand>
        <name>substrate</name>
    </ligand>
</feature>
<comment type="subcellular location">
    <subcellularLocation>
        <location evidence="3 16">Cytoplasm</location>
    </subcellularLocation>
</comment>
<evidence type="ECO:0000256" key="13">
    <source>
        <dbReference type="ARBA" id="ARBA00022993"/>
    </source>
</evidence>
<dbReference type="Proteomes" id="UP000256779">
    <property type="component" value="Unassembled WGS sequence"/>
</dbReference>
<dbReference type="EMBL" id="QREG01000009">
    <property type="protein sequence ID" value="RED98862.1"/>
    <property type="molecule type" value="Genomic_DNA"/>
</dbReference>
<dbReference type="AlphaFoldDB" id="A0A3D9L396"/>
<reference evidence="17 18" key="1">
    <citation type="submission" date="2018-07" db="EMBL/GenBank/DDBJ databases">
        <title>Genomic Encyclopedia of Type Strains, Phase IV (KMG-IV): sequencing the most valuable type-strain genomes for metagenomic binning, comparative biology and taxonomic classification.</title>
        <authorList>
            <person name="Goeker M."/>
        </authorList>
    </citation>
    <scope>NUCLEOTIDE SEQUENCE [LARGE SCALE GENOMIC DNA]</scope>
    <source>
        <strain evidence="17 18">DSM 4134</strain>
    </source>
</reference>
<evidence type="ECO:0000256" key="3">
    <source>
        <dbReference type="ARBA" id="ARBA00004496"/>
    </source>
</evidence>
<evidence type="ECO:0000256" key="4">
    <source>
        <dbReference type="ARBA" id="ARBA00005225"/>
    </source>
</evidence>
<evidence type="ECO:0000256" key="5">
    <source>
        <dbReference type="ARBA" id="ARBA00011738"/>
    </source>
</evidence>
<evidence type="ECO:0000256" key="7">
    <source>
        <dbReference type="ARBA" id="ARBA00022490"/>
    </source>
</evidence>
<evidence type="ECO:0000256" key="1">
    <source>
        <dbReference type="ARBA" id="ARBA00001206"/>
    </source>
</evidence>
<dbReference type="GO" id="GO:0004594">
    <property type="term" value="F:pantothenate kinase activity"/>
    <property type="evidence" value="ECO:0007669"/>
    <property type="project" value="UniProtKB-UniRule"/>
</dbReference>
<keyword evidence="13 16" id="KW-0173">Coenzyme A biosynthesis</keyword>
<comment type="cofactor">
    <cofactor evidence="2">
        <name>K(+)</name>
        <dbReference type="ChEBI" id="CHEBI:29103"/>
    </cofactor>
</comment>
<evidence type="ECO:0000313" key="18">
    <source>
        <dbReference type="Proteomes" id="UP000256779"/>
    </source>
</evidence>
<evidence type="ECO:0000256" key="8">
    <source>
        <dbReference type="ARBA" id="ARBA00022679"/>
    </source>
</evidence>
<evidence type="ECO:0000313" key="17">
    <source>
        <dbReference type="EMBL" id="RED98862.1"/>
    </source>
</evidence>
<dbReference type="Pfam" id="PF03309">
    <property type="entry name" value="Pan_kinase"/>
    <property type="match status" value="1"/>
</dbReference>
<keyword evidence="8 16" id="KW-0808">Transferase</keyword>
<feature type="binding site" evidence="16">
    <location>
        <position position="114"/>
    </location>
    <ligand>
        <name>K(+)</name>
        <dbReference type="ChEBI" id="CHEBI:29103"/>
    </ligand>
</feature>
<proteinExistence type="inferred from homology"/>
<evidence type="ECO:0000256" key="10">
    <source>
        <dbReference type="ARBA" id="ARBA00022777"/>
    </source>
</evidence>
<keyword evidence="9 16" id="KW-0547">Nucleotide-binding</keyword>
<comment type="function">
    <text evidence="16">Catalyzes the phosphorylation of pantothenate (Pan), the first step in CoA biosynthesis.</text>
</comment>
<feature type="binding site" evidence="16">
    <location>
        <begin position="91"/>
        <end position="94"/>
    </location>
    <ligand>
        <name>substrate</name>
    </ligand>
</feature>
<dbReference type="GO" id="GO:0005524">
    <property type="term" value="F:ATP binding"/>
    <property type="evidence" value="ECO:0007669"/>
    <property type="project" value="UniProtKB-UniRule"/>
</dbReference>
<dbReference type="PANTHER" id="PTHR34265:SF1">
    <property type="entry name" value="TYPE III PANTOTHENATE KINASE"/>
    <property type="match status" value="1"/>
</dbReference>
<comment type="caution">
    <text evidence="17">The sequence shown here is derived from an EMBL/GenBank/DDBJ whole genome shotgun (WGS) entry which is preliminary data.</text>
</comment>
<dbReference type="UniPathway" id="UPA00241">
    <property type="reaction ID" value="UER00352"/>
</dbReference>
<protein>
    <recommendedName>
        <fullName evidence="15 16">Type III pantothenate kinase</fullName>
        <ecNumber evidence="6 16">2.7.1.33</ecNumber>
    </recommendedName>
    <alternativeName>
        <fullName evidence="16">PanK-III</fullName>
    </alternativeName>
    <alternativeName>
        <fullName evidence="16">Pantothenic acid kinase</fullName>
    </alternativeName>
</protein>
<comment type="similarity">
    <text evidence="14 16">Belongs to the type III pantothenate kinase family.</text>
</comment>